<dbReference type="Gene3D" id="3.50.50.60">
    <property type="entry name" value="FAD/NAD(P)-binding domain"/>
    <property type="match status" value="1"/>
</dbReference>
<sequence>PNPTFLPEMYAFVRRLAEKYDAIPQIWATEPFNVPFTAHILGGAVIGTSPDTGVIDSRHRAFGYHNLLVTDGSAVPYNPGTNPSLTITALAERAMAAVLAKDGSVHEGGIGHETPAAP</sequence>
<evidence type="ECO:0000313" key="18">
    <source>
        <dbReference type="Proteomes" id="UP000598297"/>
    </source>
</evidence>
<evidence type="ECO:0000256" key="11">
    <source>
        <dbReference type="ARBA" id="ARBA00038856"/>
    </source>
</evidence>
<dbReference type="SUPFAM" id="SSF51905">
    <property type="entry name" value="FAD/NAD(P)-binding domain"/>
    <property type="match status" value="1"/>
</dbReference>
<dbReference type="Pfam" id="PF05199">
    <property type="entry name" value="GMC_oxred_C"/>
    <property type="match status" value="1"/>
</dbReference>
<dbReference type="EMBL" id="JAAAHS010000519">
    <property type="protein sequence ID" value="NBE56554.1"/>
    <property type="molecule type" value="Genomic_DNA"/>
</dbReference>
<keyword evidence="4" id="KW-0285">Flavoprotein</keyword>
<evidence type="ECO:0000256" key="5">
    <source>
        <dbReference type="ARBA" id="ARBA00022827"/>
    </source>
</evidence>
<dbReference type="PANTHER" id="PTHR47470:SF1">
    <property type="entry name" value="FAD-DEPENDENT OXIDOREDUCTASE 2 FAD BINDING DOMAIN-CONTAINING PROTEIN"/>
    <property type="match status" value="1"/>
</dbReference>
<comment type="similarity">
    <text evidence="2">Belongs to the GMC oxidoreductase family.</text>
</comment>
<evidence type="ECO:0000256" key="12">
    <source>
        <dbReference type="ARBA" id="ARBA00049645"/>
    </source>
</evidence>
<evidence type="ECO:0000256" key="8">
    <source>
        <dbReference type="ARBA" id="ARBA00023166"/>
    </source>
</evidence>
<evidence type="ECO:0000256" key="7">
    <source>
        <dbReference type="ARBA" id="ARBA00023098"/>
    </source>
</evidence>
<name>A0A964UW69_9ACTN</name>
<dbReference type="InterPro" id="IPR036188">
    <property type="entry name" value="FAD/NAD-bd_sf"/>
</dbReference>
<keyword evidence="3" id="KW-0153">Cholesterol metabolism</keyword>
<gene>
    <name evidence="17" type="ORF">GUY60_35025</name>
</gene>
<evidence type="ECO:0000256" key="4">
    <source>
        <dbReference type="ARBA" id="ARBA00022630"/>
    </source>
</evidence>
<comment type="cofactor">
    <cofactor evidence="1">
        <name>FAD</name>
        <dbReference type="ChEBI" id="CHEBI:57692"/>
    </cofactor>
</comment>
<protein>
    <recommendedName>
        <fullName evidence="14">Cholesterol oxidase</fullName>
        <ecNumber evidence="13">1.1.3.6</ecNumber>
        <ecNumber evidence="11">5.3.3.1</ecNumber>
    </recommendedName>
    <alternativeName>
        <fullName evidence="15">Cholesterol isomerase</fullName>
    </alternativeName>
</protein>
<feature type="non-terminal residue" evidence="17">
    <location>
        <position position="1"/>
    </location>
</feature>
<evidence type="ECO:0000256" key="14">
    <source>
        <dbReference type="ARBA" id="ARBA00049744"/>
    </source>
</evidence>
<keyword evidence="10" id="KW-0413">Isomerase</keyword>
<dbReference type="InterPro" id="IPR052542">
    <property type="entry name" value="Cholesterol_Oxidase"/>
</dbReference>
<keyword evidence="18" id="KW-1185">Reference proteome</keyword>
<keyword evidence="8" id="KW-1207">Sterol metabolism</keyword>
<comment type="caution">
    <text evidence="17">The sequence shown here is derived from an EMBL/GenBank/DDBJ whole genome shotgun (WGS) entry which is preliminary data.</text>
</comment>
<dbReference type="GO" id="GO:0008203">
    <property type="term" value="P:cholesterol metabolic process"/>
    <property type="evidence" value="ECO:0007669"/>
    <property type="project" value="UniProtKB-KW"/>
</dbReference>
<dbReference type="GO" id="GO:0016995">
    <property type="term" value="F:cholesterol oxidase activity"/>
    <property type="evidence" value="ECO:0007669"/>
    <property type="project" value="UniProtKB-EC"/>
</dbReference>
<comment type="pathway">
    <text evidence="12">Steroid metabolism; cholesterol degradation.</text>
</comment>
<dbReference type="InterPro" id="IPR007867">
    <property type="entry name" value="GMC_OxRtase_C"/>
</dbReference>
<evidence type="ECO:0000256" key="1">
    <source>
        <dbReference type="ARBA" id="ARBA00001974"/>
    </source>
</evidence>
<evidence type="ECO:0000256" key="15">
    <source>
        <dbReference type="ARBA" id="ARBA00049778"/>
    </source>
</evidence>
<evidence type="ECO:0000313" key="17">
    <source>
        <dbReference type="EMBL" id="NBE56554.1"/>
    </source>
</evidence>
<evidence type="ECO:0000256" key="6">
    <source>
        <dbReference type="ARBA" id="ARBA00023002"/>
    </source>
</evidence>
<evidence type="ECO:0000256" key="10">
    <source>
        <dbReference type="ARBA" id="ARBA00023235"/>
    </source>
</evidence>
<dbReference type="EC" id="1.1.3.6" evidence="13"/>
<evidence type="ECO:0000256" key="2">
    <source>
        <dbReference type="ARBA" id="ARBA00010790"/>
    </source>
</evidence>
<evidence type="ECO:0000256" key="9">
    <source>
        <dbReference type="ARBA" id="ARBA00023221"/>
    </source>
</evidence>
<dbReference type="EC" id="5.3.3.1" evidence="11"/>
<dbReference type="RefSeq" id="WP_223178773.1">
    <property type="nucleotide sequence ID" value="NZ_JAAAHS010000519.1"/>
</dbReference>
<evidence type="ECO:0000256" key="13">
    <source>
        <dbReference type="ARBA" id="ARBA00049723"/>
    </source>
</evidence>
<feature type="domain" description="Glucose-methanol-choline oxidoreductase C-terminal" evidence="16">
    <location>
        <begin position="37"/>
        <end position="91"/>
    </location>
</feature>
<keyword evidence="7" id="KW-0443">Lipid metabolism</keyword>
<proteinExistence type="inferred from homology"/>
<dbReference type="AlphaFoldDB" id="A0A964UW69"/>
<keyword evidence="9" id="KW-0753">Steroid metabolism</keyword>
<accession>A0A964UW69</accession>
<evidence type="ECO:0000259" key="16">
    <source>
        <dbReference type="Pfam" id="PF05199"/>
    </source>
</evidence>
<dbReference type="PANTHER" id="PTHR47470">
    <property type="entry name" value="CHOLESTEROL OXIDASE"/>
    <property type="match status" value="1"/>
</dbReference>
<organism evidence="17 18">
    <name type="scientific">Streptomyces boluensis</name>
    <dbReference type="NCBI Taxonomy" id="1775135"/>
    <lineage>
        <taxon>Bacteria</taxon>
        <taxon>Bacillati</taxon>
        <taxon>Actinomycetota</taxon>
        <taxon>Actinomycetes</taxon>
        <taxon>Kitasatosporales</taxon>
        <taxon>Streptomycetaceae</taxon>
        <taxon>Streptomyces</taxon>
    </lineage>
</organism>
<dbReference type="GO" id="GO:0004769">
    <property type="term" value="F:steroid Delta-isomerase activity"/>
    <property type="evidence" value="ECO:0007669"/>
    <property type="project" value="UniProtKB-EC"/>
</dbReference>
<reference evidence="17" key="1">
    <citation type="submission" date="2020-01" db="EMBL/GenBank/DDBJ databases">
        <title>Whole-genome analyses of novel actinobacteria.</title>
        <authorList>
            <person name="Sahin N."/>
        </authorList>
    </citation>
    <scope>NUCLEOTIDE SEQUENCE</scope>
    <source>
        <strain evidence="17">YC537</strain>
    </source>
</reference>
<dbReference type="Proteomes" id="UP000598297">
    <property type="component" value="Unassembled WGS sequence"/>
</dbReference>
<keyword evidence="5" id="KW-0274">FAD</keyword>
<keyword evidence="6" id="KW-0560">Oxidoreductase</keyword>
<evidence type="ECO:0000256" key="3">
    <source>
        <dbReference type="ARBA" id="ARBA00022548"/>
    </source>
</evidence>